<proteinExistence type="predicted"/>
<gene>
    <name evidence="1" type="ORF">NM208_g4846</name>
</gene>
<dbReference type="EMBL" id="JANRMS010000382">
    <property type="protein sequence ID" value="KAJ3540904.1"/>
    <property type="molecule type" value="Genomic_DNA"/>
</dbReference>
<evidence type="ECO:0000313" key="1">
    <source>
        <dbReference type="EMBL" id="KAJ3540904.1"/>
    </source>
</evidence>
<sequence length="344" mass="37735">MLDCHLFFELSPLCADVIGELLDLLLILMEGDRCSVERGLIGLDDDVSGHLPELAKQPIISAAEDGSLSLEPPNKAITLRHPLTHTMGFAYDGQNPLLVRWRKETQGLSPQWKCGDFLQAYATPRLFEAVQVGRQYMEENVFRPVRATDSTFHTHERPDLEGRRLQMVTRKPGGGFEPATSAWTYPEDAPVDCGSLGLFSTVPDLIKVMGDLASKKPVLLKPETVDIKFTPQFESDDGVKKGLVDMQFMYQNLIGEGPLAEDGAIKVAFGIGGAVTLRDTVNLPKNTLTWGGMPHLAWLANRDLGVAGILASQLVPPADEKSNTMIATFLQEIVRLAKERASNA</sequence>
<comment type="caution">
    <text evidence="1">The sequence shown here is derived from an EMBL/GenBank/DDBJ whole genome shotgun (WGS) entry which is preliminary data.</text>
</comment>
<evidence type="ECO:0000313" key="2">
    <source>
        <dbReference type="Proteomes" id="UP001148629"/>
    </source>
</evidence>
<keyword evidence="2" id="KW-1185">Reference proteome</keyword>
<name>A0ACC1SJA5_9HYPO</name>
<organism evidence="1 2">
    <name type="scientific">Fusarium decemcellulare</name>
    <dbReference type="NCBI Taxonomy" id="57161"/>
    <lineage>
        <taxon>Eukaryota</taxon>
        <taxon>Fungi</taxon>
        <taxon>Dikarya</taxon>
        <taxon>Ascomycota</taxon>
        <taxon>Pezizomycotina</taxon>
        <taxon>Sordariomycetes</taxon>
        <taxon>Hypocreomycetidae</taxon>
        <taxon>Hypocreales</taxon>
        <taxon>Nectriaceae</taxon>
        <taxon>Fusarium</taxon>
        <taxon>Fusarium decemcellulare species complex</taxon>
    </lineage>
</organism>
<protein>
    <submittedName>
        <fullName evidence="1">Uncharacterized protein</fullName>
    </submittedName>
</protein>
<accession>A0ACC1SJA5</accession>
<reference evidence="1" key="1">
    <citation type="submission" date="2022-08" db="EMBL/GenBank/DDBJ databases">
        <title>Genome Sequence of Fusarium decemcellulare.</title>
        <authorList>
            <person name="Buettner E."/>
        </authorList>
    </citation>
    <scope>NUCLEOTIDE SEQUENCE</scope>
    <source>
        <strain evidence="1">Babe19</strain>
    </source>
</reference>
<dbReference type="Proteomes" id="UP001148629">
    <property type="component" value="Unassembled WGS sequence"/>
</dbReference>